<keyword evidence="2" id="KW-0812">Transmembrane</keyword>
<proteinExistence type="predicted"/>
<name>A0A1I6FLK5_HALSD</name>
<evidence type="ECO:0000256" key="1">
    <source>
        <dbReference type="SAM" id="MobiDB-lite"/>
    </source>
</evidence>
<dbReference type="AlphaFoldDB" id="A0A1I6FLK5"/>
<evidence type="ECO:0000256" key="2">
    <source>
        <dbReference type="SAM" id="Phobius"/>
    </source>
</evidence>
<accession>A0A1I6FLK5</accession>
<dbReference type="InterPro" id="IPR058328">
    <property type="entry name" value="DUF8015"/>
</dbReference>
<dbReference type="Pfam" id="PF26047">
    <property type="entry name" value="DUF8015"/>
    <property type="match status" value="1"/>
</dbReference>
<protein>
    <submittedName>
        <fullName evidence="3">Uncharacterized protein</fullName>
    </submittedName>
</protein>
<keyword evidence="4" id="KW-1185">Reference proteome</keyword>
<gene>
    <name evidence="3" type="ORF">SAMN04487937_0562</name>
</gene>
<keyword evidence="2" id="KW-1133">Transmembrane helix</keyword>
<dbReference type="Proteomes" id="UP000198932">
    <property type="component" value="Unassembled WGS sequence"/>
</dbReference>
<organism evidence="3 4">
    <name type="scientific">Halorubrum sodomense</name>
    <dbReference type="NCBI Taxonomy" id="35743"/>
    <lineage>
        <taxon>Archaea</taxon>
        <taxon>Methanobacteriati</taxon>
        <taxon>Methanobacteriota</taxon>
        <taxon>Stenosarchaea group</taxon>
        <taxon>Halobacteria</taxon>
        <taxon>Halobacteriales</taxon>
        <taxon>Haloferacaceae</taxon>
        <taxon>Halorubrum</taxon>
    </lineage>
</organism>
<sequence length="110" mass="11152">MDNIGVFIKEPFPNRGKNLIRILDIVSNDSMTGYYDYVLGLIPAALIGVTAFLNLVGLSLMSAMPAGAVAAGGVMAHAMFVRAPVTDGDASADASRPGRGGAGPGGRSSA</sequence>
<keyword evidence="2" id="KW-0472">Membrane</keyword>
<reference evidence="4" key="1">
    <citation type="submission" date="2016-10" db="EMBL/GenBank/DDBJ databases">
        <authorList>
            <person name="Varghese N."/>
            <person name="Submissions S."/>
        </authorList>
    </citation>
    <scope>NUCLEOTIDE SEQUENCE [LARGE SCALE GENOMIC DNA]</scope>
    <source>
        <strain evidence="4">RD 26</strain>
    </source>
</reference>
<dbReference type="EMBL" id="FOYN01000001">
    <property type="protein sequence ID" value="SFR30734.1"/>
    <property type="molecule type" value="Genomic_DNA"/>
</dbReference>
<feature type="transmembrane region" description="Helical" evidence="2">
    <location>
        <begin position="37"/>
        <end position="56"/>
    </location>
</feature>
<evidence type="ECO:0000313" key="3">
    <source>
        <dbReference type="EMBL" id="SFR30734.1"/>
    </source>
</evidence>
<evidence type="ECO:0000313" key="4">
    <source>
        <dbReference type="Proteomes" id="UP000198932"/>
    </source>
</evidence>
<feature type="compositionally biased region" description="Gly residues" evidence="1">
    <location>
        <begin position="98"/>
        <end position="110"/>
    </location>
</feature>
<dbReference type="STRING" id="35743.SAMN04487937_0562"/>
<feature type="region of interest" description="Disordered" evidence="1">
    <location>
        <begin position="87"/>
        <end position="110"/>
    </location>
</feature>